<feature type="transmembrane region" description="Helical" evidence="1">
    <location>
        <begin position="98"/>
        <end position="120"/>
    </location>
</feature>
<dbReference type="Pfam" id="PF07099">
    <property type="entry name" value="DUF1361"/>
    <property type="match status" value="1"/>
</dbReference>
<protein>
    <submittedName>
        <fullName evidence="2">DUF1361 domain-containing protein</fullName>
    </submittedName>
</protein>
<comment type="caution">
    <text evidence="2">The sequence shown here is derived from an EMBL/GenBank/DDBJ whole genome shotgun (WGS) entry which is preliminary data.</text>
</comment>
<dbReference type="RefSeq" id="WP_026682225.1">
    <property type="nucleotide sequence ID" value="NZ_BAAACY010000145.1"/>
</dbReference>
<feature type="transmembrane region" description="Helical" evidence="1">
    <location>
        <begin position="178"/>
        <end position="199"/>
    </location>
</feature>
<dbReference type="EMBL" id="JAGSOT010000006">
    <property type="protein sequence ID" value="MBR7795033.1"/>
    <property type="molecule type" value="Genomic_DNA"/>
</dbReference>
<gene>
    <name evidence="2" type="ORF">KCX74_03135</name>
</gene>
<evidence type="ECO:0000256" key="1">
    <source>
        <dbReference type="SAM" id="Phobius"/>
    </source>
</evidence>
<keyword evidence="1" id="KW-1133">Transmembrane helix</keyword>
<feature type="transmembrane region" description="Helical" evidence="1">
    <location>
        <begin position="7"/>
        <end position="24"/>
    </location>
</feature>
<feature type="transmembrane region" description="Helical" evidence="1">
    <location>
        <begin position="30"/>
        <end position="48"/>
    </location>
</feature>
<name>A0A941I907_9BACI</name>
<feature type="transmembrane region" description="Helical" evidence="1">
    <location>
        <begin position="132"/>
        <end position="150"/>
    </location>
</feature>
<keyword evidence="3" id="KW-1185">Reference proteome</keyword>
<feature type="transmembrane region" description="Helical" evidence="1">
    <location>
        <begin position="60"/>
        <end position="78"/>
    </location>
</feature>
<evidence type="ECO:0000313" key="2">
    <source>
        <dbReference type="EMBL" id="MBR7795033.1"/>
    </source>
</evidence>
<accession>A0A941I907</accession>
<proteinExistence type="predicted"/>
<sequence>MSKRSKARIIFFLYILVLLCFDTTYSFMIFNLFLAFAALELSFLLPLFRIRNNKEIVMSMFFVVTFILLSPNAIYVVTDLIHLTFFDFDFMEGLELKEWWNFTILVSGVFLALFYYVLMMDQVRAFLGRSKWMNLILLLMIILSSIGVYIGRFLRFHSIHIFTEPLTVVFQIVHSLDYSSVLFIGWMTILQIIICWLFLDEVGVKNGT</sequence>
<organism evidence="2 3">
    <name type="scientific">Virgibacillus salarius</name>
    <dbReference type="NCBI Taxonomy" id="447199"/>
    <lineage>
        <taxon>Bacteria</taxon>
        <taxon>Bacillati</taxon>
        <taxon>Bacillota</taxon>
        <taxon>Bacilli</taxon>
        <taxon>Bacillales</taxon>
        <taxon>Bacillaceae</taxon>
        <taxon>Virgibacillus</taxon>
    </lineage>
</organism>
<dbReference type="InterPro" id="IPR009793">
    <property type="entry name" value="DUF1361"/>
</dbReference>
<keyword evidence="1" id="KW-0812">Transmembrane</keyword>
<evidence type="ECO:0000313" key="3">
    <source>
        <dbReference type="Proteomes" id="UP000675284"/>
    </source>
</evidence>
<keyword evidence="1" id="KW-0472">Membrane</keyword>
<reference evidence="2" key="1">
    <citation type="submission" date="2021-04" db="EMBL/GenBank/DDBJ databases">
        <title>Isolation and polyphasic classification of algal microorganism.</title>
        <authorList>
            <person name="Wang S."/>
        </authorList>
    </citation>
    <scope>NUCLEOTIDE SEQUENCE</scope>
    <source>
        <strain evidence="2">720a</strain>
    </source>
</reference>
<dbReference type="Proteomes" id="UP000675284">
    <property type="component" value="Unassembled WGS sequence"/>
</dbReference>
<dbReference type="AlphaFoldDB" id="A0A941I907"/>